<dbReference type="InterPro" id="IPR043502">
    <property type="entry name" value="DNA/RNA_pol_sf"/>
</dbReference>
<evidence type="ECO:0008006" key="2">
    <source>
        <dbReference type="Google" id="ProtNLM"/>
    </source>
</evidence>
<dbReference type="Gene3D" id="3.30.70.270">
    <property type="match status" value="1"/>
</dbReference>
<reference evidence="1" key="2">
    <citation type="submission" date="2006-02" db="EMBL/GenBank/DDBJ databases">
        <authorList>
            <consortium name="The International Medicago Genome Annotation Group"/>
        </authorList>
    </citation>
    <scope>NUCLEOTIDE SEQUENCE</scope>
</reference>
<name>Q2HW75_MEDTR</name>
<dbReference type="Gene3D" id="3.10.10.10">
    <property type="entry name" value="HIV Type 1 Reverse Transcriptase, subunit A, domain 1"/>
    <property type="match status" value="1"/>
</dbReference>
<sequence length="147" mass="16441">MPFPLEAKLPFERPSLDEEFKSVQMDDNSARKVKIGANLPPTVENDLIECLRDNTDLFTCSPKEMSGIDPSVVCHKLNVNPASKPKASGKWWMCVDYKDLSKACLKDAYPVPNIDKLVDNSSGYKLLSFMDTYSGYNQIPKDKNGCS</sequence>
<dbReference type="AlphaFoldDB" id="Q2HW75"/>
<dbReference type="PANTHER" id="PTHR24559">
    <property type="entry name" value="TRANSPOSON TY3-I GAG-POL POLYPROTEIN"/>
    <property type="match status" value="1"/>
</dbReference>
<evidence type="ECO:0000313" key="1">
    <source>
        <dbReference type="EMBL" id="ABD28308.1"/>
    </source>
</evidence>
<dbReference type="InterPro" id="IPR043128">
    <property type="entry name" value="Rev_trsase/Diguanyl_cyclase"/>
</dbReference>
<dbReference type="EMBL" id="AC147774">
    <property type="protein sequence ID" value="ABD28308.1"/>
    <property type="molecule type" value="Genomic_DNA"/>
</dbReference>
<dbReference type="PANTHER" id="PTHR24559:SF430">
    <property type="entry name" value="RNA-DIRECTED DNA POLYMERASE"/>
    <property type="match status" value="1"/>
</dbReference>
<dbReference type="SUPFAM" id="SSF56672">
    <property type="entry name" value="DNA/RNA polymerases"/>
    <property type="match status" value="1"/>
</dbReference>
<gene>
    <name evidence="1" type="ORF">MtrDRAFT_AC147774g19v1</name>
</gene>
<protein>
    <recommendedName>
        <fullName evidence="2">Reverse transcriptase domain-containing protein</fullName>
    </recommendedName>
</protein>
<dbReference type="InterPro" id="IPR053134">
    <property type="entry name" value="RNA-dir_DNA_polymerase"/>
</dbReference>
<accession>Q2HW75</accession>
<reference evidence="1" key="1">
    <citation type="submission" date="2004-04" db="EMBL/GenBank/DDBJ databases">
        <title>Medicago truncatula BAC genomic sequence.</title>
        <authorList>
            <person name="Town C.D."/>
            <person name="Tallon L.J."/>
            <person name="Arbogast T."/>
            <person name="Althoff R."/>
            <person name="Hine E."/>
            <person name="Monaghan E."/>
            <person name="Smith S.A."/>
            <person name="Utterback T."/>
            <person name="Feldblyum T."/>
            <person name="Koo H."/>
            <person name="Cheung F."/>
        </authorList>
    </citation>
    <scope>NUCLEOTIDE SEQUENCE</scope>
</reference>
<proteinExistence type="predicted"/>
<organism evidence="1">
    <name type="scientific">Medicago truncatula</name>
    <name type="common">Barrel medic</name>
    <name type="synonym">Medicago tribuloides</name>
    <dbReference type="NCBI Taxonomy" id="3880"/>
    <lineage>
        <taxon>Eukaryota</taxon>
        <taxon>Viridiplantae</taxon>
        <taxon>Streptophyta</taxon>
        <taxon>Embryophyta</taxon>
        <taxon>Tracheophyta</taxon>
        <taxon>Spermatophyta</taxon>
        <taxon>Magnoliopsida</taxon>
        <taxon>eudicotyledons</taxon>
        <taxon>Gunneridae</taxon>
        <taxon>Pentapetalae</taxon>
        <taxon>rosids</taxon>
        <taxon>fabids</taxon>
        <taxon>Fabales</taxon>
        <taxon>Fabaceae</taxon>
        <taxon>Papilionoideae</taxon>
        <taxon>50 kb inversion clade</taxon>
        <taxon>NPAAA clade</taxon>
        <taxon>Hologalegina</taxon>
        <taxon>IRL clade</taxon>
        <taxon>Trifolieae</taxon>
        <taxon>Medicago</taxon>
    </lineage>
</organism>